<gene>
    <name evidence="2" type="ORF">JAAARDRAFT_200532</name>
</gene>
<name>A0A067P4E0_9AGAM</name>
<reference evidence="3" key="1">
    <citation type="journal article" date="2014" name="Proc. Natl. Acad. Sci. U.S.A.">
        <title>Extensive sampling of basidiomycete genomes demonstrates inadequacy of the white-rot/brown-rot paradigm for wood decay fungi.</title>
        <authorList>
            <person name="Riley R."/>
            <person name="Salamov A.A."/>
            <person name="Brown D.W."/>
            <person name="Nagy L.G."/>
            <person name="Floudas D."/>
            <person name="Held B.W."/>
            <person name="Levasseur A."/>
            <person name="Lombard V."/>
            <person name="Morin E."/>
            <person name="Otillar R."/>
            <person name="Lindquist E.A."/>
            <person name="Sun H."/>
            <person name="LaButti K.M."/>
            <person name="Schmutz J."/>
            <person name="Jabbour D."/>
            <person name="Luo H."/>
            <person name="Baker S.E."/>
            <person name="Pisabarro A.G."/>
            <person name="Walton J.D."/>
            <person name="Blanchette R.A."/>
            <person name="Henrissat B."/>
            <person name="Martin F."/>
            <person name="Cullen D."/>
            <person name="Hibbett D.S."/>
            <person name="Grigoriev I.V."/>
        </authorList>
    </citation>
    <scope>NUCLEOTIDE SEQUENCE [LARGE SCALE GENOMIC DNA]</scope>
    <source>
        <strain evidence="3">MUCL 33604</strain>
    </source>
</reference>
<evidence type="ECO:0000313" key="3">
    <source>
        <dbReference type="Proteomes" id="UP000027265"/>
    </source>
</evidence>
<evidence type="ECO:0000313" key="2">
    <source>
        <dbReference type="EMBL" id="KDQ49778.1"/>
    </source>
</evidence>
<keyword evidence="1" id="KW-0812">Transmembrane</keyword>
<dbReference type="Proteomes" id="UP000027265">
    <property type="component" value="Unassembled WGS sequence"/>
</dbReference>
<dbReference type="AlphaFoldDB" id="A0A067P4E0"/>
<sequence>MTLSIQAYPEPRFLIPLLVPFVALTGNSTFFGMVGKITWIISNIFLTSLSGVFHQGGVIPSLFHLRNLLHEYVDSGKITTADIASTSPSAFSTLSPTQDTYLIALLDATPRIPCLALQPEIFPHMNLDPLDEVWEVGLRDGLTSGMFR</sequence>
<protein>
    <submittedName>
        <fullName evidence="2">Uncharacterized protein</fullName>
    </submittedName>
</protein>
<accession>A0A067P4E0</accession>
<dbReference type="EMBL" id="KL197774">
    <property type="protein sequence ID" value="KDQ49778.1"/>
    <property type="molecule type" value="Genomic_DNA"/>
</dbReference>
<organism evidence="2 3">
    <name type="scientific">Jaapia argillacea MUCL 33604</name>
    <dbReference type="NCBI Taxonomy" id="933084"/>
    <lineage>
        <taxon>Eukaryota</taxon>
        <taxon>Fungi</taxon>
        <taxon>Dikarya</taxon>
        <taxon>Basidiomycota</taxon>
        <taxon>Agaricomycotina</taxon>
        <taxon>Agaricomycetes</taxon>
        <taxon>Agaricomycetidae</taxon>
        <taxon>Jaapiales</taxon>
        <taxon>Jaapiaceae</taxon>
        <taxon>Jaapia</taxon>
    </lineage>
</organism>
<evidence type="ECO:0000256" key="1">
    <source>
        <dbReference type="SAM" id="Phobius"/>
    </source>
</evidence>
<dbReference type="HOGENOM" id="CLU_1759088_0_0_1"/>
<proteinExistence type="predicted"/>
<keyword evidence="3" id="KW-1185">Reference proteome</keyword>
<keyword evidence="1" id="KW-0472">Membrane</keyword>
<keyword evidence="1" id="KW-1133">Transmembrane helix</keyword>
<dbReference type="OrthoDB" id="10066429at2759"/>
<feature type="transmembrane region" description="Helical" evidence="1">
    <location>
        <begin position="13"/>
        <end position="34"/>
    </location>
</feature>
<dbReference type="InParanoid" id="A0A067P4E0"/>